<keyword evidence="2" id="KW-0012">Acyltransferase</keyword>
<sequence length="161" mass="17824">MLIRDAHAGEVDQLARLWYDGWQDAHARILPEELVRVRTYESFRERLLAGLDDVSVAVVDGEAAGFCMIHGDELYQLFVGAKARGSGVAAALVTDAESRLAATGVELAWLACAIGNERAARFYEKCGWRRTDAMVNPLEMPGGILRLEVWRYEKRVGLAAC</sequence>
<reference evidence="4 5" key="1">
    <citation type="submission" date="2020-11" db="EMBL/GenBank/DDBJ databases">
        <title>Draft Genome Sequence and Secondary Metabolite Biosynthetic Potential of the Lysobacter niastensis Type strain DSM 18481.</title>
        <authorList>
            <person name="Turrini P."/>
            <person name="Artuso I."/>
            <person name="Tescari M."/>
            <person name="Lugli G.A."/>
            <person name="Frangipani E."/>
            <person name="Ventura M."/>
            <person name="Visca P."/>
        </authorList>
    </citation>
    <scope>NUCLEOTIDE SEQUENCE [LARGE SCALE GENOMIC DNA]</scope>
    <source>
        <strain evidence="4 5">DSM 18481</strain>
    </source>
</reference>
<accession>A0ABS0B6D4</accession>
<comment type="caution">
    <text evidence="4">The sequence shown here is derived from an EMBL/GenBank/DDBJ whole genome shotgun (WGS) entry which is preliminary data.</text>
</comment>
<gene>
    <name evidence="4" type="ORF">IU514_11125</name>
</gene>
<evidence type="ECO:0000313" key="5">
    <source>
        <dbReference type="Proteomes" id="UP001429984"/>
    </source>
</evidence>
<dbReference type="InterPro" id="IPR000182">
    <property type="entry name" value="GNAT_dom"/>
</dbReference>
<keyword evidence="5" id="KW-1185">Reference proteome</keyword>
<dbReference type="RefSeq" id="WP_194931195.1">
    <property type="nucleotide sequence ID" value="NZ_JADLZT010000006.1"/>
</dbReference>
<keyword evidence="1" id="KW-0808">Transferase</keyword>
<evidence type="ECO:0000313" key="4">
    <source>
        <dbReference type="EMBL" id="MBF6024581.1"/>
    </source>
</evidence>
<dbReference type="CDD" id="cd04301">
    <property type="entry name" value="NAT_SF"/>
    <property type="match status" value="1"/>
</dbReference>
<dbReference type="EMBL" id="JADLZT010000006">
    <property type="protein sequence ID" value="MBF6024581.1"/>
    <property type="molecule type" value="Genomic_DNA"/>
</dbReference>
<protein>
    <submittedName>
        <fullName evidence="4">GNAT family N-acetyltransferase</fullName>
    </submittedName>
</protein>
<proteinExistence type="predicted"/>
<name>A0ABS0B6D4_9GAMM</name>
<evidence type="ECO:0000256" key="2">
    <source>
        <dbReference type="ARBA" id="ARBA00023315"/>
    </source>
</evidence>
<feature type="domain" description="N-acetyltransferase" evidence="3">
    <location>
        <begin position="1"/>
        <end position="157"/>
    </location>
</feature>
<dbReference type="Proteomes" id="UP001429984">
    <property type="component" value="Unassembled WGS sequence"/>
</dbReference>
<dbReference type="Pfam" id="PF00583">
    <property type="entry name" value="Acetyltransf_1"/>
    <property type="match status" value="1"/>
</dbReference>
<dbReference type="InterPro" id="IPR050832">
    <property type="entry name" value="Bact_Acetyltransf"/>
</dbReference>
<dbReference type="PANTHER" id="PTHR43877">
    <property type="entry name" value="AMINOALKYLPHOSPHONATE N-ACETYLTRANSFERASE-RELATED-RELATED"/>
    <property type="match status" value="1"/>
</dbReference>
<organism evidence="4 5">
    <name type="scientific">Lysobacter niastensis</name>
    <dbReference type="NCBI Taxonomy" id="380629"/>
    <lineage>
        <taxon>Bacteria</taxon>
        <taxon>Pseudomonadati</taxon>
        <taxon>Pseudomonadota</taxon>
        <taxon>Gammaproteobacteria</taxon>
        <taxon>Lysobacterales</taxon>
        <taxon>Lysobacteraceae</taxon>
        <taxon>Lysobacter</taxon>
    </lineage>
</organism>
<dbReference type="InterPro" id="IPR016181">
    <property type="entry name" value="Acyl_CoA_acyltransferase"/>
</dbReference>
<dbReference type="Gene3D" id="3.40.630.30">
    <property type="match status" value="1"/>
</dbReference>
<evidence type="ECO:0000256" key="1">
    <source>
        <dbReference type="ARBA" id="ARBA00022679"/>
    </source>
</evidence>
<dbReference type="SUPFAM" id="SSF55729">
    <property type="entry name" value="Acyl-CoA N-acyltransferases (Nat)"/>
    <property type="match status" value="1"/>
</dbReference>
<evidence type="ECO:0000259" key="3">
    <source>
        <dbReference type="PROSITE" id="PS51186"/>
    </source>
</evidence>
<dbReference type="PROSITE" id="PS51186">
    <property type="entry name" value="GNAT"/>
    <property type="match status" value="1"/>
</dbReference>